<gene>
    <name evidence="1" type="ORF">RM532_11485</name>
</gene>
<dbReference type="PROSITE" id="PS51257">
    <property type="entry name" value="PROKAR_LIPOPROTEIN"/>
    <property type="match status" value="1"/>
</dbReference>
<proteinExistence type="predicted"/>
<evidence type="ECO:0000313" key="1">
    <source>
        <dbReference type="EMBL" id="MDT0635575.1"/>
    </source>
</evidence>
<dbReference type="Proteomes" id="UP001251857">
    <property type="component" value="Unassembled WGS sequence"/>
</dbReference>
<name>A0ABU3C203_9GAMM</name>
<organism evidence="1 2">
    <name type="scientific">Spectribacter hydrogenoxidans</name>
    <dbReference type="NCBI Taxonomy" id="3075608"/>
    <lineage>
        <taxon>Bacteria</taxon>
        <taxon>Pseudomonadati</taxon>
        <taxon>Pseudomonadota</taxon>
        <taxon>Gammaproteobacteria</taxon>
        <taxon>Salinisphaerales</taxon>
        <taxon>Salinisphaeraceae</taxon>
        <taxon>Spectribacter</taxon>
    </lineage>
</organism>
<dbReference type="RefSeq" id="WP_311653472.1">
    <property type="nucleotide sequence ID" value="NZ_JAVRIB010000011.1"/>
</dbReference>
<evidence type="ECO:0000313" key="2">
    <source>
        <dbReference type="Proteomes" id="UP001251857"/>
    </source>
</evidence>
<dbReference type="EMBL" id="JAVRIB010000011">
    <property type="protein sequence ID" value="MDT0635575.1"/>
    <property type="molecule type" value="Genomic_DNA"/>
</dbReference>
<sequence length="408" mass="42232">MTQASKIHPRKNPGAGGTLTAAALALAACGGGGGSAGSDNPLTADTAVIATSASDFSSNQIELVDLSADGNLMTTPLANTATDAGIAVDTDGNDVYRIEQFQADRITRYGLDDPTMPVWDYSTLDDGEQGSANPYQLIVVDDNKGYLLRYGKQTAWVVDPSAETEADFKTGELDLSAYTPDGADAPRMSAGVIADGRLFITLQRLDVNFDPTNTSCVAVFNVADDQPVATDDTPDDACGPGIALQGRNPGDIQLGADQGLLVQNVGDTFPVDTEFSTVDVIDPVTFEVNTLVSATAGTGVIDAVAVVDADNGYFIGYRGTNDSFVTIADLRRFDPATGEVDPDPVAGLTSLDLRDLAVGPAGLLWIANGDTGNPRIDLLEPGMDMIGDSIATGSGLLPSGIDFATANP</sequence>
<reference evidence="1 2" key="1">
    <citation type="submission" date="2023-09" db="EMBL/GenBank/DDBJ databases">
        <authorList>
            <person name="Rey-Velasco X."/>
        </authorList>
    </citation>
    <scope>NUCLEOTIDE SEQUENCE [LARGE SCALE GENOMIC DNA]</scope>
    <source>
        <strain evidence="1 2">W335</strain>
    </source>
</reference>
<accession>A0ABU3C203</accession>
<keyword evidence="2" id="KW-1185">Reference proteome</keyword>
<protein>
    <submittedName>
        <fullName evidence="1">Uncharacterized protein</fullName>
    </submittedName>
</protein>
<dbReference type="SUPFAM" id="SSF75011">
    <property type="entry name" value="3-carboxy-cis,cis-mucoante lactonizing enzyme"/>
    <property type="match status" value="1"/>
</dbReference>
<comment type="caution">
    <text evidence="1">The sequence shown here is derived from an EMBL/GenBank/DDBJ whole genome shotgun (WGS) entry which is preliminary data.</text>
</comment>